<feature type="domain" description="Peptidase M28" evidence="22">
    <location>
        <begin position="2"/>
        <end position="130"/>
    </location>
</feature>
<dbReference type="GO" id="GO:0006508">
    <property type="term" value="P:proteolysis"/>
    <property type="evidence" value="ECO:0007669"/>
    <property type="project" value="UniProtKB-KW"/>
</dbReference>
<protein>
    <recommendedName>
        <fullName evidence="6">Carboxypeptidase Q</fullName>
    </recommendedName>
    <alternativeName>
        <fullName evidence="21">Plasma glutamate carboxypeptidase</fullName>
    </alternativeName>
</protein>
<evidence type="ECO:0000256" key="7">
    <source>
        <dbReference type="ARBA" id="ARBA00022525"/>
    </source>
</evidence>
<evidence type="ECO:0000256" key="4">
    <source>
        <dbReference type="ARBA" id="ARBA00004613"/>
    </source>
</evidence>
<evidence type="ECO:0000256" key="14">
    <source>
        <dbReference type="ARBA" id="ARBA00022833"/>
    </source>
</evidence>
<comment type="subunit">
    <text evidence="20">Homodimer. The monomeric form is inactive while the homodimer is active.</text>
</comment>
<dbReference type="GO" id="GO:0005783">
    <property type="term" value="C:endoplasmic reticulum"/>
    <property type="evidence" value="ECO:0007669"/>
    <property type="project" value="UniProtKB-SubCell"/>
</dbReference>
<evidence type="ECO:0000256" key="18">
    <source>
        <dbReference type="ARBA" id="ARBA00023180"/>
    </source>
</evidence>
<keyword evidence="8" id="KW-0121">Carboxypeptidase</keyword>
<keyword evidence="17" id="KW-0865">Zymogen</keyword>
<evidence type="ECO:0000256" key="16">
    <source>
        <dbReference type="ARBA" id="ARBA00023049"/>
    </source>
</evidence>
<evidence type="ECO:0000313" key="23">
    <source>
        <dbReference type="EMBL" id="PVD19256.1"/>
    </source>
</evidence>
<keyword evidence="14" id="KW-0862">Zinc</keyword>
<dbReference type="InterPro" id="IPR007484">
    <property type="entry name" value="Peptidase_M28"/>
</dbReference>
<dbReference type="Pfam" id="PF04389">
    <property type="entry name" value="Peptidase_M28"/>
    <property type="match status" value="1"/>
</dbReference>
<keyword evidence="19" id="KW-0458">Lysosome</keyword>
<keyword evidence="24" id="KW-1185">Reference proteome</keyword>
<dbReference type="SUPFAM" id="SSF53187">
    <property type="entry name" value="Zn-dependent exopeptidases"/>
    <property type="match status" value="1"/>
</dbReference>
<accession>A0A2T7NDK8</accession>
<reference evidence="23 24" key="1">
    <citation type="submission" date="2018-04" db="EMBL/GenBank/DDBJ databases">
        <title>The genome of golden apple snail Pomacea canaliculata provides insight into stress tolerance and invasive adaptation.</title>
        <authorList>
            <person name="Liu C."/>
            <person name="Liu B."/>
            <person name="Ren Y."/>
            <person name="Zhang Y."/>
            <person name="Wang H."/>
            <person name="Li S."/>
            <person name="Jiang F."/>
            <person name="Yin L."/>
            <person name="Zhang G."/>
            <person name="Qian W."/>
            <person name="Fan W."/>
        </authorList>
    </citation>
    <scope>NUCLEOTIDE SEQUENCE [LARGE SCALE GENOMIC DNA]</scope>
    <source>
        <strain evidence="23">SZHN2017</strain>
        <tissue evidence="23">Muscle</tissue>
    </source>
</reference>
<evidence type="ECO:0000256" key="12">
    <source>
        <dbReference type="ARBA" id="ARBA00022801"/>
    </source>
</evidence>
<name>A0A2T7NDK8_POMCA</name>
<evidence type="ECO:0000256" key="6">
    <source>
        <dbReference type="ARBA" id="ARBA00014116"/>
    </source>
</evidence>
<gene>
    <name evidence="23" type="ORF">C0Q70_19742</name>
</gene>
<keyword evidence="9" id="KW-0645">Protease</keyword>
<dbReference type="GO" id="GO:0046872">
    <property type="term" value="F:metal ion binding"/>
    <property type="evidence" value="ECO:0007669"/>
    <property type="project" value="UniProtKB-KW"/>
</dbReference>
<evidence type="ECO:0000256" key="13">
    <source>
        <dbReference type="ARBA" id="ARBA00022824"/>
    </source>
</evidence>
<dbReference type="OrthoDB" id="10013407at2759"/>
<evidence type="ECO:0000256" key="2">
    <source>
        <dbReference type="ARBA" id="ARBA00004371"/>
    </source>
</evidence>
<dbReference type="GO" id="GO:0004180">
    <property type="term" value="F:carboxypeptidase activity"/>
    <property type="evidence" value="ECO:0007669"/>
    <property type="project" value="UniProtKB-KW"/>
</dbReference>
<comment type="caution">
    <text evidence="23">The sequence shown here is derived from an EMBL/GenBank/DDBJ whole genome shotgun (WGS) entry which is preliminary data.</text>
</comment>
<keyword evidence="13" id="KW-0256">Endoplasmic reticulum</keyword>
<evidence type="ECO:0000256" key="19">
    <source>
        <dbReference type="ARBA" id="ARBA00023228"/>
    </source>
</evidence>
<dbReference type="AlphaFoldDB" id="A0A2T7NDK8"/>
<dbReference type="PANTHER" id="PTHR12053:SF3">
    <property type="entry name" value="CARBOXYPEPTIDASE Q"/>
    <property type="match status" value="1"/>
</dbReference>
<evidence type="ECO:0000259" key="22">
    <source>
        <dbReference type="Pfam" id="PF04389"/>
    </source>
</evidence>
<evidence type="ECO:0000256" key="17">
    <source>
        <dbReference type="ARBA" id="ARBA00023145"/>
    </source>
</evidence>
<evidence type="ECO:0000256" key="11">
    <source>
        <dbReference type="ARBA" id="ARBA00022729"/>
    </source>
</evidence>
<evidence type="ECO:0000256" key="20">
    <source>
        <dbReference type="ARBA" id="ARBA00025833"/>
    </source>
</evidence>
<dbReference type="EMBL" id="PZQS01000013">
    <property type="protein sequence ID" value="PVD19256.1"/>
    <property type="molecule type" value="Genomic_DNA"/>
</dbReference>
<keyword evidence="7" id="KW-0964">Secreted</keyword>
<proteinExistence type="inferred from homology"/>
<keyword evidence="12" id="KW-0378">Hydrolase</keyword>
<evidence type="ECO:0000256" key="3">
    <source>
        <dbReference type="ARBA" id="ARBA00004555"/>
    </source>
</evidence>
<dbReference type="PANTHER" id="PTHR12053">
    <property type="entry name" value="PROTEASE FAMILY M28 PLASMA GLUTAMATE CARBOXYPEPTIDASE-RELATED"/>
    <property type="match status" value="1"/>
</dbReference>
<dbReference type="InterPro" id="IPR039866">
    <property type="entry name" value="CPQ"/>
</dbReference>
<comment type="similarity">
    <text evidence="5">Belongs to the peptidase M28 family.</text>
</comment>
<dbReference type="GO" id="GO:0005764">
    <property type="term" value="C:lysosome"/>
    <property type="evidence" value="ECO:0007669"/>
    <property type="project" value="UniProtKB-SubCell"/>
</dbReference>
<evidence type="ECO:0000256" key="1">
    <source>
        <dbReference type="ARBA" id="ARBA00004240"/>
    </source>
</evidence>
<dbReference type="GO" id="GO:0070573">
    <property type="term" value="F:metallodipeptidase activity"/>
    <property type="evidence" value="ECO:0007669"/>
    <property type="project" value="InterPro"/>
</dbReference>
<dbReference type="GO" id="GO:0005615">
    <property type="term" value="C:extracellular space"/>
    <property type="evidence" value="ECO:0007669"/>
    <property type="project" value="TreeGrafter"/>
</dbReference>
<evidence type="ECO:0000256" key="5">
    <source>
        <dbReference type="ARBA" id="ARBA00010918"/>
    </source>
</evidence>
<keyword evidence="10" id="KW-0479">Metal-binding</keyword>
<dbReference type="GO" id="GO:0043171">
    <property type="term" value="P:peptide catabolic process"/>
    <property type="evidence" value="ECO:0007669"/>
    <property type="project" value="TreeGrafter"/>
</dbReference>
<keyword evidence="16" id="KW-0482">Metalloprotease</keyword>
<dbReference type="Gene3D" id="3.40.630.10">
    <property type="entry name" value="Zn peptidases"/>
    <property type="match status" value="1"/>
</dbReference>
<organism evidence="23 24">
    <name type="scientific">Pomacea canaliculata</name>
    <name type="common">Golden apple snail</name>
    <dbReference type="NCBI Taxonomy" id="400727"/>
    <lineage>
        <taxon>Eukaryota</taxon>
        <taxon>Metazoa</taxon>
        <taxon>Spiralia</taxon>
        <taxon>Lophotrochozoa</taxon>
        <taxon>Mollusca</taxon>
        <taxon>Gastropoda</taxon>
        <taxon>Caenogastropoda</taxon>
        <taxon>Architaenioglossa</taxon>
        <taxon>Ampullarioidea</taxon>
        <taxon>Ampullariidae</taxon>
        <taxon>Pomacea</taxon>
    </lineage>
</organism>
<keyword evidence="11" id="KW-0732">Signal</keyword>
<comment type="subcellular location">
    <subcellularLocation>
        <location evidence="1">Endoplasmic reticulum</location>
    </subcellularLocation>
    <subcellularLocation>
        <location evidence="3">Golgi apparatus</location>
    </subcellularLocation>
    <subcellularLocation>
        <location evidence="2">Lysosome</location>
    </subcellularLocation>
    <subcellularLocation>
        <location evidence="4">Secreted</location>
    </subcellularLocation>
</comment>
<evidence type="ECO:0000256" key="9">
    <source>
        <dbReference type="ARBA" id="ARBA00022670"/>
    </source>
</evidence>
<evidence type="ECO:0000313" key="24">
    <source>
        <dbReference type="Proteomes" id="UP000245119"/>
    </source>
</evidence>
<keyword evidence="18" id="KW-0325">Glycoprotein</keyword>
<dbReference type="GO" id="GO:0005794">
    <property type="term" value="C:Golgi apparatus"/>
    <property type="evidence" value="ECO:0007669"/>
    <property type="project" value="UniProtKB-SubCell"/>
</dbReference>
<evidence type="ECO:0000256" key="8">
    <source>
        <dbReference type="ARBA" id="ARBA00022645"/>
    </source>
</evidence>
<sequence length="145" mass="16153">MRAVLWTGEEFGLIGGQSYWEKHKDDIKNYDLVMESDDGTFMPRGIRFTGNAEATKIMQNIVSTLLSSINATTVASPAEVSDIPWWIQNGVPGGSLLNDNEIYSFFHHSNADTMTVENPHWLDLCSAVWAVTAFAVADLEDMLPR</sequence>
<evidence type="ECO:0000256" key="15">
    <source>
        <dbReference type="ARBA" id="ARBA00023034"/>
    </source>
</evidence>
<keyword evidence="15" id="KW-0333">Golgi apparatus</keyword>
<dbReference type="Proteomes" id="UP000245119">
    <property type="component" value="Linkage Group LG13"/>
</dbReference>
<evidence type="ECO:0000256" key="21">
    <source>
        <dbReference type="ARBA" id="ARBA00033328"/>
    </source>
</evidence>
<evidence type="ECO:0000256" key="10">
    <source>
        <dbReference type="ARBA" id="ARBA00022723"/>
    </source>
</evidence>